<dbReference type="RefSeq" id="WP_145686758.1">
    <property type="nucleotide sequence ID" value="NZ_VITH01000008.1"/>
</dbReference>
<evidence type="ECO:0000313" key="2">
    <source>
        <dbReference type="EMBL" id="TWA81386.1"/>
    </source>
</evidence>
<organism evidence="2 3">
    <name type="scientific">Azospirillum brasilense</name>
    <dbReference type="NCBI Taxonomy" id="192"/>
    <lineage>
        <taxon>Bacteria</taxon>
        <taxon>Pseudomonadati</taxon>
        <taxon>Pseudomonadota</taxon>
        <taxon>Alphaproteobacteria</taxon>
        <taxon>Rhodospirillales</taxon>
        <taxon>Azospirillaceae</taxon>
        <taxon>Azospirillum</taxon>
    </lineage>
</organism>
<dbReference type="EMBL" id="VITH01000008">
    <property type="protein sequence ID" value="TWA81386.1"/>
    <property type="molecule type" value="Genomic_DNA"/>
</dbReference>
<evidence type="ECO:0000256" key="1">
    <source>
        <dbReference type="SAM" id="SignalP"/>
    </source>
</evidence>
<reference evidence="2 3" key="1">
    <citation type="submission" date="2019-06" db="EMBL/GenBank/DDBJ databases">
        <title>Genomic Encyclopedia of Type Strains, Phase IV (KMG-V): Genome sequencing to study the core and pangenomes of soil and plant-associated prokaryotes.</title>
        <authorList>
            <person name="Whitman W."/>
        </authorList>
    </citation>
    <scope>NUCLEOTIDE SEQUENCE [LARGE SCALE GENOMIC DNA]</scope>
    <source>
        <strain evidence="2 3">BR 11650</strain>
    </source>
</reference>
<sequence length="404" mass="44533">MGGALKTLATVVTMSVWVTAFPAAAFIDFSDGSIKVKHGIDNATLDRLAGMINALPEAARREAILGLQQALPEIEKSVDKAIERMGVEIDRAISNLGCVAQGTVFQVTESISSILPDVWQSQCEQSDPKTASGSTLVRDARVDLCDTRGAMRVSNAPSSLSDAYLDYLVRSEYRRCAAAHSEPKRRIYEFQAEAISYAKMWDSLSRICADTIDCYTKRLSSLKLIVSNANPRDTAAARASERLTQATLPDGWLANWKRNFRDYEKSLYVMAAIEEDIQYSSNARKKANDKLHQAMTTKTSAENDVKYAEGEIPKLGATPMSDINEINKKAKSILNYLSAANQKTVDADIQAQEALSFSIEAKQRVEDIMANSASVRKQIPILKAATEAARQKAIGLSLRRYYIR</sequence>
<protein>
    <submittedName>
        <fullName evidence="2">Uncharacterized protein</fullName>
    </submittedName>
</protein>
<proteinExistence type="predicted"/>
<gene>
    <name evidence="2" type="ORF">FBZ83_108278</name>
</gene>
<name>A0A560C968_AZOBR</name>
<dbReference type="Proteomes" id="UP000318529">
    <property type="component" value="Unassembled WGS sequence"/>
</dbReference>
<keyword evidence="1" id="KW-0732">Signal</keyword>
<feature type="chain" id="PRO_5021897012" evidence="1">
    <location>
        <begin position="26"/>
        <end position="404"/>
    </location>
</feature>
<feature type="signal peptide" evidence="1">
    <location>
        <begin position="1"/>
        <end position="25"/>
    </location>
</feature>
<evidence type="ECO:0000313" key="3">
    <source>
        <dbReference type="Proteomes" id="UP000318529"/>
    </source>
</evidence>
<dbReference type="AlphaFoldDB" id="A0A560C968"/>
<accession>A0A560C968</accession>
<comment type="caution">
    <text evidence="2">The sequence shown here is derived from an EMBL/GenBank/DDBJ whole genome shotgun (WGS) entry which is preliminary data.</text>
</comment>